<name>A0ACB9D1P1_CICIN</name>
<comment type="caution">
    <text evidence="1">The sequence shown here is derived from an EMBL/GenBank/DDBJ whole genome shotgun (WGS) entry which is preliminary data.</text>
</comment>
<evidence type="ECO:0000313" key="2">
    <source>
        <dbReference type="Proteomes" id="UP001055811"/>
    </source>
</evidence>
<reference evidence="2" key="1">
    <citation type="journal article" date="2022" name="Mol. Ecol. Resour.">
        <title>The genomes of chicory, endive, great burdock and yacon provide insights into Asteraceae palaeo-polyploidization history and plant inulin production.</title>
        <authorList>
            <person name="Fan W."/>
            <person name="Wang S."/>
            <person name="Wang H."/>
            <person name="Wang A."/>
            <person name="Jiang F."/>
            <person name="Liu H."/>
            <person name="Zhao H."/>
            <person name="Xu D."/>
            <person name="Zhang Y."/>
        </authorList>
    </citation>
    <scope>NUCLEOTIDE SEQUENCE [LARGE SCALE GENOMIC DNA]</scope>
    <source>
        <strain evidence="2">cv. Punajuju</strain>
    </source>
</reference>
<dbReference type="EMBL" id="CM042013">
    <property type="protein sequence ID" value="KAI3740410.1"/>
    <property type="molecule type" value="Genomic_DNA"/>
</dbReference>
<reference evidence="1 2" key="2">
    <citation type="journal article" date="2022" name="Mol. Ecol. Resour.">
        <title>The genomes of chicory, endive, great burdock and yacon provide insights into Asteraceae paleo-polyploidization history and plant inulin production.</title>
        <authorList>
            <person name="Fan W."/>
            <person name="Wang S."/>
            <person name="Wang H."/>
            <person name="Wang A."/>
            <person name="Jiang F."/>
            <person name="Liu H."/>
            <person name="Zhao H."/>
            <person name="Xu D."/>
            <person name="Zhang Y."/>
        </authorList>
    </citation>
    <scope>NUCLEOTIDE SEQUENCE [LARGE SCALE GENOMIC DNA]</scope>
    <source>
        <strain evidence="2">cv. Punajuju</strain>
        <tissue evidence="1">Leaves</tissue>
    </source>
</reference>
<accession>A0ACB9D1P1</accession>
<sequence length="101" mass="11566">MATTTCLHTSVRYILRCSRLLHLRSAKLHAESILPAPPPQSSILPSSSQDIHRDHMTVDWIRMVIDPRVRESTFSVSLILLPFQPALPSKLEFAYETEEKR</sequence>
<proteinExistence type="predicted"/>
<organism evidence="1 2">
    <name type="scientific">Cichorium intybus</name>
    <name type="common">Chicory</name>
    <dbReference type="NCBI Taxonomy" id="13427"/>
    <lineage>
        <taxon>Eukaryota</taxon>
        <taxon>Viridiplantae</taxon>
        <taxon>Streptophyta</taxon>
        <taxon>Embryophyta</taxon>
        <taxon>Tracheophyta</taxon>
        <taxon>Spermatophyta</taxon>
        <taxon>Magnoliopsida</taxon>
        <taxon>eudicotyledons</taxon>
        <taxon>Gunneridae</taxon>
        <taxon>Pentapetalae</taxon>
        <taxon>asterids</taxon>
        <taxon>campanulids</taxon>
        <taxon>Asterales</taxon>
        <taxon>Asteraceae</taxon>
        <taxon>Cichorioideae</taxon>
        <taxon>Cichorieae</taxon>
        <taxon>Cichoriinae</taxon>
        <taxon>Cichorium</taxon>
    </lineage>
</organism>
<dbReference type="Proteomes" id="UP001055811">
    <property type="component" value="Linkage Group LG05"/>
</dbReference>
<gene>
    <name evidence="1" type="ORF">L2E82_30839</name>
</gene>
<keyword evidence="2" id="KW-1185">Reference proteome</keyword>
<protein>
    <submittedName>
        <fullName evidence="1">Uncharacterized protein</fullName>
    </submittedName>
</protein>
<evidence type="ECO:0000313" key="1">
    <source>
        <dbReference type="EMBL" id="KAI3740410.1"/>
    </source>
</evidence>